<dbReference type="RefSeq" id="XP_013276487.1">
    <property type="nucleotide sequence ID" value="XM_013421033.1"/>
</dbReference>
<dbReference type="VEuPathDB" id="FungiDB:Z518_00430"/>
<reference evidence="1 2" key="1">
    <citation type="submission" date="2015-01" db="EMBL/GenBank/DDBJ databases">
        <title>The Genome Sequence of Rhinocladiella mackenzie CBS 650.93.</title>
        <authorList>
            <consortium name="The Broad Institute Genomics Platform"/>
            <person name="Cuomo C."/>
            <person name="de Hoog S."/>
            <person name="Gorbushina A."/>
            <person name="Stielow B."/>
            <person name="Teixiera M."/>
            <person name="Abouelleil A."/>
            <person name="Chapman S.B."/>
            <person name="Priest M."/>
            <person name="Young S.K."/>
            <person name="Wortman J."/>
            <person name="Nusbaum C."/>
            <person name="Birren B."/>
        </authorList>
    </citation>
    <scope>NUCLEOTIDE SEQUENCE [LARGE SCALE GENOMIC DNA]</scope>
    <source>
        <strain evidence="1 2">CBS 650.93</strain>
    </source>
</reference>
<organism evidence="1 2">
    <name type="scientific">Rhinocladiella mackenziei CBS 650.93</name>
    <dbReference type="NCBI Taxonomy" id="1442369"/>
    <lineage>
        <taxon>Eukaryota</taxon>
        <taxon>Fungi</taxon>
        <taxon>Dikarya</taxon>
        <taxon>Ascomycota</taxon>
        <taxon>Pezizomycotina</taxon>
        <taxon>Eurotiomycetes</taxon>
        <taxon>Chaetothyriomycetidae</taxon>
        <taxon>Chaetothyriales</taxon>
        <taxon>Herpotrichiellaceae</taxon>
        <taxon>Rhinocladiella</taxon>
    </lineage>
</organism>
<evidence type="ECO:0000313" key="1">
    <source>
        <dbReference type="EMBL" id="KIX09351.1"/>
    </source>
</evidence>
<dbReference type="Gene3D" id="3.40.50.1820">
    <property type="entry name" value="alpha/beta hydrolase"/>
    <property type="match status" value="1"/>
</dbReference>
<name>A0A0D2J0X5_9EURO</name>
<dbReference type="PANTHER" id="PTHR31591:SF1">
    <property type="entry name" value="UPF0613 PROTEIN PB24D3.06C"/>
    <property type="match status" value="1"/>
</dbReference>
<dbReference type="GeneID" id="25288501"/>
<protein>
    <recommendedName>
        <fullName evidence="3">DUF1749-domain-containing protein</fullName>
    </recommendedName>
</protein>
<evidence type="ECO:0008006" key="3">
    <source>
        <dbReference type="Google" id="ProtNLM"/>
    </source>
</evidence>
<dbReference type="SUPFAM" id="SSF53474">
    <property type="entry name" value="alpha/beta-Hydrolases"/>
    <property type="match status" value="1"/>
</dbReference>
<dbReference type="Proteomes" id="UP000053617">
    <property type="component" value="Unassembled WGS sequence"/>
</dbReference>
<keyword evidence="2" id="KW-1185">Reference proteome</keyword>
<dbReference type="InterPro" id="IPR013744">
    <property type="entry name" value="SidJ"/>
</dbReference>
<dbReference type="HOGENOM" id="CLU_049633_3_0_1"/>
<accession>A0A0D2J0X5</accession>
<dbReference type="InterPro" id="IPR029058">
    <property type="entry name" value="AB_hydrolase_fold"/>
</dbReference>
<sequence>MDTIIHVYHPKRRLLLLEYTTHSSQTQSQPPNVLLFIGGLYDNFRSPRYIDDLAALFPRDGPAQKWRVMHVQMSSAGKQFGLCDLDRDVEEISAAITYIREHVTCSPATPVVLMGHSTGCQDVLHYLCSHPPAPRPIIAGGILQAPVSDREAIIHDVNRNPSTQSAWKSAMSIISSTPKDKYATTILPLHVSTPLVGPAPVNITRFLSLTSPDSPENPAMDDYFSSDLTDARLVDTFGRIGSAGRVQPSNPSKAAVLIIPSGSDEHVAQSIDKAHLLARWKEAIETPSSSSSGSHPQVQAYLSPHSQIIRNALHDISGASISACTARLIDMRAAVLRYLGDVVGDIDESRTGQGPWAVWERDRKAIETEAGVAGIKL</sequence>
<gene>
    <name evidence="1" type="ORF">Z518_00430</name>
</gene>
<proteinExistence type="predicted"/>
<dbReference type="EMBL" id="KN847475">
    <property type="protein sequence ID" value="KIX09351.1"/>
    <property type="molecule type" value="Genomic_DNA"/>
</dbReference>
<evidence type="ECO:0000313" key="2">
    <source>
        <dbReference type="Proteomes" id="UP000053617"/>
    </source>
</evidence>
<dbReference type="AlphaFoldDB" id="A0A0D2J0X5"/>
<dbReference type="Pfam" id="PF08538">
    <property type="entry name" value="DUF1749"/>
    <property type="match status" value="1"/>
</dbReference>
<dbReference type="OrthoDB" id="10034502at2759"/>
<dbReference type="PANTHER" id="PTHR31591">
    <property type="entry name" value="UPF0613 PROTEIN PB24D3.06C"/>
    <property type="match status" value="1"/>
</dbReference>